<dbReference type="EMBL" id="QUAJ01000001">
    <property type="protein sequence ID" value="REI43230.1"/>
    <property type="molecule type" value="Genomic_DNA"/>
</dbReference>
<dbReference type="Gene3D" id="2.40.50.140">
    <property type="entry name" value="Nucleic acid-binding proteins"/>
    <property type="match status" value="1"/>
</dbReference>
<gene>
    <name evidence="17" type="ORF">DYH56_00830</name>
</gene>
<evidence type="ECO:0000256" key="15">
    <source>
        <dbReference type="ARBA" id="ARBA00022884"/>
    </source>
</evidence>
<keyword evidence="6" id="KW-0698">rRNA processing</keyword>
<dbReference type="InterPro" id="IPR003029">
    <property type="entry name" value="S1_domain"/>
</dbReference>
<dbReference type="PANTHER" id="PTHR30001">
    <property type="entry name" value="RIBONUCLEASE"/>
    <property type="match status" value="1"/>
</dbReference>
<dbReference type="RefSeq" id="WP_114640949.1">
    <property type="nucleotide sequence ID" value="NZ_JAACIO010000001.1"/>
</dbReference>
<evidence type="ECO:0000313" key="17">
    <source>
        <dbReference type="EMBL" id="REI43230.1"/>
    </source>
</evidence>
<dbReference type="InterPro" id="IPR019307">
    <property type="entry name" value="RNA-bd_AU-1/RNase_E/G"/>
</dbReference>
<dbReference type="Pfam" id="PF20833">
    <property type="entry name" value="RNase_E_G_Thio"/>
    <property type="match status" value="1"/>
</dbReference>
<evidence type="ECO:0000256" key="2">
    <source>
        <dbReference type="ARBA" id="ARBA00004496"/>
    </source>
</evidence>
<protein>
    <recommendedName>
        <fullName evidence="4">Ribonuclease G</fullName>
    </recommendedName>
</protein>
<evidence type="ECO:0000256" key="9">
    <source>
        <dbReference type="ARBA" id="ARBA00022722"/>
    </source>
</evidence>
<dbReference type="InterPro" id="IPR012340">
    <property type="entry name" value="NA-bd_OB-fold"/>
</dbReference>
<name>A0ABX9KLM5_9FUSO</name>
<reference evidence="17 18" key="1">
    <citation type="submission" date="2018-08" db="EMBL/GenBank/DDBJ databases">
        <title>Draft genome sequence of Psychrilyobacter sp. strain SD5 isolated from Black Sea water.</title>
        <authorList>
            <person name="Yadav S."/>
            <person name="Villanueva L."/>
            <person name="Damste J.S.S."/>
        </authorList>
    </citation>
    <scope>NUCLEOTIDE SEQUENCE [LARGE SCALE GENOMIC DNA]</scope>
    <source>
        <strain evidence="17 18">SD5</strain>
    </source>
</reference>
<dbReference type="Proteomes" id="UP000263486">
    <property type="component" value="Unassembled WGS sequence"/>
</dbReference>
<keyword evidence="18" id="KW-1185">Reference proteome</keyword>
<keyword evidence="15" id="KW-0694">RNA-binding</keyword>
<dbReference type="SMART" id="SM00316">
    <property type="entry name" value="S1"/>
    <property type="match status" value="1"/>
</dbReference>
<comment type="cofactor">
    <cofactor evidence="1">
        <name>Mg(2+)</name>
        <dbReference type="ChEBI" id="CHEBI:18420"/>
    </cofactor>
</comment>
<keyword evidence="7" id="KW-0820">tRNA-binding</keyword>
<evidence type="ECO:0000256" key="4">
    <source>
        <dbReference type="ARBA" id="ARBA00017719"/>
    </source>
</evidence>
<evidence type="ECO:0000256" key="13">
    <source>
        <dbReference type="ARBA" id="ARBA00022801"/>
    </source>
</evidence>
<keyword evidence="8" id="KW-0819">tRNA processing</keyword>
<evidence type="ECO:0000256" key="10">
    <source>
        <dbReference type="ARBA" id="ARBA00022723"/>
    </source>
</evidence>
<evidence type="ECO:0000313" key="18">
    <source>
        <dbReference type="Proteomes" id="UP000263486"/>
    </source>
</evidence>
<proteinExistence type="inferred from homology"/>
<dbReference type="Pfam" id="PF10150">
    <property type="entry name" value="RNase_E_G"/>
    <property type="match status" value="1"/>
</dbReference>
<comment type="caution">
    <text evidence="17">The sequence shown here is derived from an EMBL/GenBank/DDBJ whole genome shotgun (WGS) entry which is preliminary data.</text>
</comment>
<keyword evidence="13" id="KW-0378">Hydrolase</keyword>
<dbReference type="NCBIfam" id="TIGR00757">
    <property type="entry name" value="RNaseEG"/>
    <property type="match status" value="1"/>
</dbReference>
<evidence type="ECO:0000256" key="8">
    <source>
        <dbReference type="ARBA" id="ARBA00022694"/>
    </source>
</evidence>
<dbReference type="CDD" id="cd04453">
    <property type="entry name" value="S1_RNase_E"/>
    <property type="match status" value="1"/>
</dbReference>
<evidence type="ECO:0000256" key="3">
    <source>
        <dbReference type="ARBA" id="ARBA00005663"/>
    </source>
</evidence>
<evidence type="ECO:0000259" key="16">
    <source>
        <dbReference type="PROSITE" id="PS50126"/>
    </source>
</evidence>
<keyword evidence="9" id="KW-0540">Nuclease</keyword>
<keyword evidence="5" id="KW-0963">Cytoplasm</keyword>
<evidence type="ECO:0000256" key="1">
    <source>
        <dbReference type="ARBA" id="ARBA00001946"/>
    </source>
</evidence>
<evidence type="ECO:0000256" key="14">
    <source>
        <dbReference type="ARBA" id="ARBA00022842"/>
    </source>
</evidence>
<evidence type="ECO:0000256" key="12">
    <source>
        <dbReference type="ARBA" id="ARBA00022759"/>
    </source>
</evidence>
<evidence type="ECO:0000256" key="5">
    <source>
        <dbReference type="ARBA" id="ARBA00022490"/>
    </source>
</evidence>
<evidence type="ECO:0000256" key="11">
    <source>
        <dbReference type="ARBA" id="ARBA00022730"/>
    </source>
</evidence>
<organism evidence="17 18">
    <name type="scientific">Psychrilyobacter piezotolerans</name>
    <dbReference type="NCBI Taxonomy" id="2293438"/>
    <lineage>
        <taxon>Bacteria</taxon>
        <taxon>Fusobacteriati</taxon>
        <taxon>Fusobacteriota</taxon>
        <taxon>Fusobacteriia</taxon>
        <taxon>Fusobacteriales</taxon>
        <taxon>Fusobacteriaceae</taxon>
        <taxon>Psychrilyobacter</taxon>
    </lineage>
</organism>
<sequence length="491" mass="57018">MNQIIISISDFEERAALLEEDKLTEFFIQRNEQNRINGNIYKARVANVLPGMESAFLDIGTEKNAFLHVRDLREFEEKYLSGVKNSNRPIEEILSVGDEIIVQIVKEPRGDKGARVTTHYTIPGKYLVLMPNDSHIAISQKIKEPEERERLETAIHKIKPDEMGVIIRTAAKDKTNLHFEREIEYLVKKWKNIENSFKKSRAGEILYQDNDMVTRTVRDVFSNQIDELIIDDEKRYWEIVDYVRAFSDNTFKTKVKLFESSLHIFDHYNVTKGLEAALNERVWLDCGGYLIIQKTEALISIDVNTGRNTGMTNLEETVVETNVEAAIEIARQLRLRNLSGIIIIDFIDMKVEKDKLKVVEVLGQCLKKDRIKNNIIHFTDLGLVEMTRKRQGSPLAKYYQKPCPCCDGTGTVKSKESIILDIMREIREIGEDDDIRRIRLATSAELYDFICEAYIEFITGYLKLRNKEFVLKKNKKNEEKNNNDYEIVMEM</sequence>
<dbReference type="PANTHER" id="PTHR30001:SF0">
    <property type="entry name" value="RIBONUCLEASE G"/>
    <property type="match status" value="1"/>
</dbReference>
<comment type="subcellular location">
    <subcellularLocation>
        <location evidence="2">Cytoplasm</location>
    </subcellularLocation>
</comment>
<keyword evidence="10" id="KW-0479">Metal-binding</keyword>
<keyword evidence="11" id="KW-0699">rRNA-binding</keyword>
<accession>A0ABX9KLM5</accession>
<dbReference type="InterPro" id="IPR048583">
    <property type="entry name" value="RNase_E_G_thioredoxin-like"/>
</dbReference>
<feature type="domain" description="S1 motif" evidence="16">
    <location>
        <begin position="38"/>
        <end position="119"/>
    </location>
</feature>
<evidence type="ECO:0000256" key="6">
    <source>
        <dbReference type="ARBA" id="ARBA00022552"/>
    </source>
</evidence>
<keyword evidence="14" id="KW-0460">Magnesium</keyword>
<keyword evidence="12" id="KW-0255">Endonuclease</keyword>
<dbReference type="PROSITE" id="PS50126">
    <property type="entry name" value="S1"/>
    <property type="match status" value="1"/>
</dbReference>
<evidence type="ECO:0000256" key="7">
    <source>
        <dbReference type="ARBA" id="ARBA00022555"/>
    </source>
</evidence>
<dbReference type="InterPro" id="IPR004659">
    <property type="entry name" value="RNase_E/G"/>
</dbReference>
<comment type="similarity">
    <text evidence="3">Belongs to the RNase E/G family. RNase G subfamily.</text>
</comment>
<dbReference type="Gene3D" id="3.40.1260.20">
    <property type="entry name" value="Ribonuclease E, catalytic domain"/>
    <property type="match status" value="1"/>
</dbReference>
<dbReference type="SUPFAM" id="SSF50249">
    <property type="entry name" value="Nucleic acid-binding proteins"/>
    <property type="match status" value="1"/>
</dbReference>